<dbReference type="EMBL" id="MCFC01000002">
    <property type="protein sequence ID" value="ORY34810.1"/>
    <property type="molecule type" value="Genomic_DNA"/>
</dbReference>
<comment type="similarity">
    <text evidence="1">Belongs to the universal ribosomal protein uL3 family.</text>
</comment>
<dbReference type="SUPFAM" id="SSF50447">
    <property type="entry name" value="Translation proteins"/>
    <property type="match status" value="1"/>
</dbReference>
<accession>A0A1Y2BJM7</accession>
<evidence type="ECO:0000256" key="5">
    <source>
        <dbReference type="SAM" id="MobiDB-lite"/>
    </source>
</evidence>
<dbReference type="GO" id="GO:0006412">
    <property type="term" value="P:translation"/>
    <property type="evidence" value="ECO:0007669"/>
    <property type="project" value="InterPro"/>
</dbReference>
<dbReference type="FunCoup" id="A0A1Y2BJM7">
    <property type="interactions" value="309"/>
</dbReference>
<organism evidence="6 7">
    <name type="scientific">Naematelia encephala</name>
    <dbReference type="NCBI Taxonomy" id="71784"/>
    <lineage>
        <taxon>Eukaryota</taxon>
        <taxon>Fungi</taxon>
        <taxon>Dikarya</taxon>
        <taxon>Basidiomycota</taxon>
        <taxon>Agaricomycotina</taxon>
        <taxon>Tremellomycetes</taxon>
        <taxon>Tremellales</taxon>
        <taxon>Naemateliaceae</taxon>
        <taxon>Naematelia</taxon>
    </lineage>
</organism>
<evidence type="ECO:0000256" key="2">
    <source>
        <dbReference type="ARBA" id="ARBA00022980"/>
    </source>
</evidence>
<dbReference type="InParanoid" id="A0A1Y2BJM7"/>
<dbReference type="Pfam" id="PF00297">
    <property type="entry name" value="Ribosomal_L3"/>
    <property type="match status" value="1"/>
</dbReference>
<dbReference type="GO" id="GO:0003735">
    <property type="term" value="F:structural constituent of ribosome"/>
    <property type="evidence" value="ECO:0007669"/>
    <property type="project" value="InterPro"/>
</dbReference>
<evidence type="ECO:0000256" key="1">
    <source>
        <dbReference type="ARBA" id="ARBA00006540"/>
    </source>
</evidence>
<dbReference type="PANTHER" id="PTHR11229:SF8">
    <property type="entry name" value="LARGE RIBOSOMAL SUBUNIT PROTEIN UL3M"/>
    <property type="match status" value="1"/>
</dbReference>
<comment type="caution">
    <text evidence="6">The sequence shown here is derived from an EMBL/GenBank/DDBJ whole genome shotgun (WGS) entry which is preliminary data.</text>
</comment>
<dbReference type="NCBIfam" id="TIGR03625">
    <property type="entry name" value="L3_bact"/>
    <property type="match status" value="1"/>
</dbReference>
<dbReference type="AlphaFoldDB" id="A0A1Y2BJM7"/>
<keyword evidence="2" id="KW-0689">Ribosomal protein</keyword>
<proteinExistence type="inferred from homology"/>
<name>A0A1Y2BJM7_9TREE</name>
<dbReference type="InterPro" id="IPR019927">
    <property type="entry name" value="Ribosomal_uL3_bac/org-type"/>
</dbReference>
<keyword evidence="7" id="KW-1185">Reference proteome</keyword>
<dbReference type="InterPro" id="IPR009000">
    <property type="entry name" value="Transl_B-barrel_sf"/>
</dbReference>
<dbReference type="GO" id="GO:0005762">
    <property type="term" value="C:mitochondrial large ribosomal subunit"/>
    <property type="evidence" value="ECO:0007669"/>
    <property type="project" value="TreeGrafter"/>
</dbReference>
<feature type="region of interest" description="Disordered" evidence="5">
    <location>
        <begin position="140"/>
        <end position="159"/>
    </location>
</feature>
<dbReference type="Gene3D" id="2.40.30.10">
    <property type="entry name" value="Translation factors"/>
    <property type="match status" value="2"/>
</dbReference>
<dbReference type="OrthoDB" id="274683at2759"/>
<protein>
    <recommendedName>
        <fullName evidence="4">Large ribosomal subunit protein uL3m</fullName>
    </recommendedName>
</protein>
<evidence type="ECO:0000313" key="6">
    <source>
        <dbReference type="EMBL" id="ORY34810.1"/>
    </source>
</evidence>
<dbReference type="Proteomes" id="UP000193986">
    <property type="component" value="Unassembled WGS sequence"/>
</dbReference>
<gene>
    <name evidence="6" type="ORF">BCR39DRAFT_514927</name>
</gene>
<evidence type="ECO:0000313" key="7">
    <source>
        <dbReference type="Proteomes" id="UP000193986"/>
    </source>
</evidence>
<evidence type="ECO:0000256" key="4">
    <source>
        <dbReference type="ARBA" id="ARBA00035209"/>
    </source>
</evidence>
<feature type="region of interest" description="Disordered" evidence="5">
    <location>
        <begin position="217"/>
        <end position="251"/>
    </location>
</feature>
<dbReference type="FunFam" id="2.40.30.10:FF:000004">
    <property type="entry name" value="50S ribosomal protein L3"/>
    <property type="match status" value="1"/>
</dbReference>
<dbReference type="InterPro" id="IPR000597">
    <property type="entry name" value="Ribosomal_uL3"/>
</dbReference>
<dbReference type="PANTHER" id="PTHR11229">
    <property type="entry name" value="50S RIBOSOMAL PROTEIN L3"/>
    <property type="match status" value="1"/>
</dbReference>
<keyword evidence="3" id="KW-0687">Ribonucleoprotein</keyword>
<reference evidence="6 7" key="1">
    <citation type="submission" date="2016-07" db="EMBL/GenBank/DDBJ databases">
        <title>Pervasive Adenine N6-methylation of Active Genes in Fungi.</title>
        <authorList>
            <consortium name="DOE Joint Genome Institute"/>
            <person name="Mondo S.J."/>
            <person name="Dannebaum R.O."/>
            <person name="Kuo R.C."/>
            <person name="Labutti K."/>
            <person name="Haridas S."/>
            <person name="Kuo A."/>
            <person name="Salamov A."/>
            <person name="Ahrendt S.R."/>
            <person name="Lipzen A."/>
            <person name="Sullivan W."/>
            <person name="Andreopoulos W.B."/>
            <person name="Clum A."/>
            <person name="Lindquist E."/>
            <person name="Daum C."/>
            <person name="Ramamoorthy G.K."/>
            <person name="Gryganskyi A."/>
            <person name="Culley D."/>
            <person name="Magnuson J.K."/>
            <person name="James T.Y."/>
            <person name="O'Malley M.A."/>
            <person name="Stajich J.E."/>
            <person name="Spatafora J.W."/>
            <person name="Visel A."/>
            <person name="Grigoriev I.V."/>
        </authorList>
    </citation>
    <scope>NUCLEOTIDE SEQUENCE [LARGE SCALE GENOMIC DNA]</scope>
    <source>
        <strain evidence="6 7">68-887.2</strain>
    </source>
</reference>
<evidence type="ECO:0000256" key="3">
    <source>
        <dbReference type="ARBA" id="ARBA00023274"/>
    </source>
</evidence>
<dbReference type="STRING" id="71784.A0A1Y2BJM7"/>
<sequence>MSSLLRSLRRPSALSFLRRPFATVVETSSLPDTPEVPVASSSTSTTSSAIAISPRARLPFHVDQVEKPARPTEIDMSAVTGQWGPYTQRTGVIARKRGMMALWDENGRRWPVTVLQLDNCQVIRHDPPTEHTTLHELQIGSSDRPDKTTPKSLRGHFQRAGTPNKYKMYSFRVTPDALLPVGTEITAAHYVPGQYVDVIANSIGKGFQGVMKRHGFRGGPASHGSTKHHRKGGSYGQHQDPGRIIPGRKMPGRMGGTRTTTHNLLVHKIDLALNLVYVRGAVPGFDDAFIRVRDAKKKVTYKAQAAFIRGKDKEEWLGEGVNGLPCPAGTREMAQGWPDVLEWPGPQARVVEGKKK</sequence>